<dbReference type="RefSeq" id="WP_024901517.1">
    <property type="nucleotide sequence ID" value="NZ_CP139170.1"/>
</dbReference>
<protein>
    <submittedName>
        <fullName evidence="3">Sodium:proton antiporter</fullName>
    </submittedName>
</protein>
<feature type="transmembrane region" description="Helical" evidence="1">
    <location>
        <begin position="83"/>
        <end position="105"/>
    </location>
</feature>
<name>A0A0F5K239_9BURK</name>
<keyword evidence="1" id="KW-0472">Membrane</keyword>
<dbReference type="Pfam" id="PF16980">
    <property type="entry name" value="CitMHS_2"/>
    <property type="match status" value="2"/>
</dbReference>
<evidence type="ECO:0000256" key="2">
    <source>
        <dbReference type="SAM" id="SignalP"/>
    </source>
</evidence>
<feature type="transmembrane region" description="Helical" evidence="1">
    <location>
        <begin position="201"/>
        <end position="220"/>
    </location>
</feature>
<evidence type="ECO:0000313" key="3">
    <source>
        <dbReference type="EMBL" id="KKB64148.1"/>
    </source>
</evidence>
<dbReference type="STRING" id="28092.WM40_08610"/>
<comment type="caution">
    <text evidence="3">The sequence shown here is derived from an EMBL/GenBank/DDBJ whole genome shotgun (WGS) entry which is preliminary data.</text>
</comment>
<keyword evidence="4" id="KW-1185">Reference proteome</keyword>
<proteinExistence type="predicted"/>
<sequence>MGRLSFLLFFLMVPGMAHAASAVPSLALIWGLPFAGLLLSIAVFPLVAGAFWHHHFGKVAAAWAVVFLLPYAWQYGASSAIGLVIHAMVAEYLPFIALLAALYTVSGGICLHGRLPATALSNTGFLLLGSALASVMGTTGAAMLLIRPLLRANEGRRHRVHLVVFFIFLVANAGGSLTPLGDPPLFLGFLKGVSFSWTTQHLLLPMLFLCGVLCVVFFMVDRHLLRREAAEANRLTVPGAARQAAVLDRASGVDGIAIMPPLDTAIEVPPAGARVAGAVDAAAGPLRIDGKRNFFLLFAIIGLVLMSGFWRPGITFDIAGTPLTLQDAVRDVLLVVVVGLSLWITPASARRGNQFDWGPIVEVGKLFAAIFVTIAPVIAMLSMGDDGPFAKMLALVTHANGTPRDAVYFWATGLLSGFLDNAPTYLVFFNTAGGDARLLMTDYASTLLAISAGSVFMGALSYIGNAPNFMVKAIAEERGVAMPSFFGYMLWSVPILLPLFVVMTWLFF</sequence>
<feature type="transmembrane region" description="Helical" evidence="1">
    <location>
        <begin position="162"/>
        <end position="181"/>
    </location>
</feature>
<reference evidence="3 4" key="1">
    <citation type="submission" date="2015-03" db="EMBL/GenBank/DDBJ databases">
        <title>Draft Genome Sequence of Burkholderia andropogonis type strain ICMP2807, isolated from Sorghum bicolor.</title>
        <authorList>
            <person name="Lopes-Santos L."/>
            <person name="Castro D.B."/>
            <person name="Ottoboni L.M."/>
            <person name="Park D."/>
            <person name="Weirc B.S."/>
            <person name="Destefano S.A."/>
        </authorList>
    </citation>
    <scope>NUCLEOTIDE SEQUENCE [LARGE SCALE GENOMIC DNA]</scope>
    <source>
        <strain evidence="3 4">ICMP2807</strain>
    </source>
</reference>
<evidence type="ECO:0000256" key="1">
    <source>
        <dbReference type="SAM" id="Phobius"/>
    </source>
</evidence>
<feature type="transmembrane region" description="Helical" evidence="1">
    <location>
        <begin position="443"/>
        <end position="464"/>
    </location>
</feature>
<keyword evidence="1" id="KW-1133">Transmembrane helix</keyword>
<dbReference type="PATRIC" id="fig|28092.6.peg.2034"/>
<evidence type="ECO:0000313" key="4">
    <source>
        <dbReference type="Proteomes" id="UP000033618"/>
    </source>
</evidence>
<organism evidence="3 4">
    <name type="scientific">Robbsia andropogonis</name>
    <dbReference type="NCBI Taxonomy" id="28092"/>
    <lineage>
        <taxon>Bacteria</taxon>
        <taxon>Pseudomonadati</taxon>
        <taxon>Pseudomonadota</taxon>
        <taxon>Betaproteobacteria</taxon>
        <taxon>Burkholderiales</taxon>
        <taxon>Burkholderiaceae</taxon>
        <taxon>Robbsia</taxon>
    </lineage>
</organism>
<dbReference type="Proteomes" id="UP000033618">
    <property type="component" value="Unassembled WGS sequence"/>
</dbReference>
<keyword evidence="1" id="KW-0812">Transmembrane</keyword>
<feature type="transmembrane region" description="Helical" evidence="1">
    <location>
        <begin position="332"/>
        <end position="349"/>
    </location>
</feature>
<feature type="chain" id="PRO_5002491081" evidence="2">
    <location>
        <begin position="20"/>
        <end position="508"/>
    </location>
</feature>
<accession>A0A0F5K239</accession>
<feature type="transmembrane region" description="Helical" evidence="1">
    <location>
        <begin position="294"/>
        <end position="312"/>
    </location>
</feature>
<dbReference type="InterPro" id="IPR031566">
    <property type="entry name" value="CitMHS_2"/>
</dbReference>
<gene>
    <name evidence="3" type="ORF">WM40_08610</name>
</gene>
<keyword evidence="2" id="KW-0732">Signal</keyword>
<feature type="transmembrane region" description="Helical" evidence="1">
    <location>
        <begin position="125"/>
        <end position="150"/>
    </location>
</feature>
<feature type="transmembrane region" description="Helical" evidence="1">
    <location>
        <begin position="485"/>
        <end position="507"/>
    </location>
</feature>
<feature type="transmembrane region" description="Helical" evidence="1">
    <location>
        <begin position="29"/>
        <end position="52"/>
    </location>
</feature>
<feature type="transmembrane region" description="Helical" evidence="1">
    <location>
        <begin position="361"/>
        <end position="383"/>
    </location>
</feature>
<feature type="signal peptide" evidence="2">
    <location>
        <begin position="1"/>
        <end position="19"/>
    </location>
</feature>
<dbReference type="EMBL" id="LAQU01000006">
    <property type="protein sequence ID" value="KKB64148.1"/>
    <property type="molecule type" value="Genomic_DNA"/>
</dbReference>
<dbReference type="AlphaFoldDB" id="A0A0F5K239"/>